<dbReference type="Gene3D" id="3.30.1340.10">
    <property type="entry name" value="HPr-like"/>
    <property type="match status" value="1"/>
</dbReference>
<dbReference type="SUPFAM" id="SSF55594">
    <property type="entry name" value="HPr-like"/>
    <property type="match status" value="1"/>
</dbReference>
<reference evidence="2" key="1">
    <citation type="submission" date="2024-06" db="EMBL/GenBank/DDBJ databases">
        <authorList>
            <person name="Fan A."/>
            <person name="Zhang F.Y."/>
            <person name="Zhang L."/>
        </authorList>
    </citation>
    <scope>NUCLEOTIDE SEQUENCE</scope>
    <source>
        <strain evidence="2">Y61</strain>
    </source>
</reference>
<dbReference type="AlphaFoldDB" id="A0AAU8IBG1"/>
<name>A0AAU8IBG1_9BACL</name>
<accession>A0AAU8IBG1</accession>
<dbReference type="EMBL" id="CP159510">
    <property type="protein sequence ID" value="XCJ15685.1"/>
    <property type="molecule type" value="Genomic_DNA"/>
</dbReference>
<protein>
    <submittedName>
        <fullName evidence="2">HPr family phosphocarrier protein</fullName>
    </submittedName>
</protein>
<evidence type="ECO:0000259" key="1">
    <source>
        <dbReference type="PROSITE" id="PS51350"/>
    </source>
</evidence>
<dbReference type="CDD" id="cd00367">
    <property type="entry name" value="PTS-HPr_like"/>
    <property type="match status" value="1"/>
</dbReference>
<dbReference type="InterPro" id="IPR050399">
    <property type="entry name" value="HPr"/>
</dbReference>
<organism evidence="2">
    <name type="scientific">Sporolactobacillus sp. Y61</name>
    <dbReference type="NCBI Taxonomy" id="3160863"/>
    <lineage>
        <taxon>Bacteria</taxon>
        <taxon>Bacillati</taxon>
        <taxon>Bacillota</taxon>
        <taxon>Bacilli</taxon>
        <taxon>Bacillales</taxon>
        <taxon>Sporolactobacillaceae</taxon>
        <taxon>Sporolactobacillus</taxon>
    </lineage>
</organism>
<feature type="domain" description="HPr" evidence="1">
    <location>
        <begin position="1"/>
        <end position="86"/>
    </location>
</feature>
<dbReference type="InterPro" id="IPR002114">
    <property type="entry name" value="PTS_HPr_Ser_P_site"/>
</dbReference>
<dbReference type="PANTHER" id="PTHR33705:SF5">
    <property type="entry name" value="HPR-LIKE PROTEIN CRH"/>
    <property type="match status" value="1"/>
</dbReference>
<dbReference type="PANTHER" id="PTHR33705">
    <property type="entry name" value="PHOSPHOCARRIER PROTEIN HPR"/>
    <property type="match status" value="1"/>
</dbReference>
<dbReference type="InterPro" id="IPR000032">
    <property type="entry name" value="HPr-like"/>
</dbReference>
<dbReference type="PROSITE" id="PS51350">
    <property type="entry name" value="PTS_HPR_DOM"/>
    <property type="match status" value="1"/>
</dbReference>
<gene>
    <name evidence="2" type="ORF">ABNN70_08030</name>
</gene>
<dbReference type="RefSeq" id="WP_353947488.1">
    <property type="nucleotide sequence ID" value="NZ_CP159510.1"/>
</dbReference>
<dbReference type="NCBIfam" id="TIGR01003">
    <property type="entry name" value="PTS_HPr_family"/>
    <property type="match status" value="1"/>
</dbReference>
<dbReference type="InterPro" id="IPR035895">
    <property type="entry name" value="HPr-like_sf"/>
</dbReference>
<dbReference type="PRINTS" id="PR00107">
    <property type="entry name" value="PHOSPHOCPHPR"/>
</dbReference>
<proteinExistence type="predicted"/>
<sequence length="86" mass="9280">MVNKRVTVQLREGLQARPAALFVQEAGRFHSHVTLEKDGKVANVKSIMGVMSVAPAFGEEIVLAADGPDEQEALDTLSSFIENQKG</sequence>
<dbReference type="Pfam" id="PF00381">
    <property type="entry name" value="PTS-HPr"/>
    <property type="match status" value="1"/>
</dbReference>
<evidence type="ECO:0000313" key="2">
    <source>
        <dbReference type="EMBL" id="XCJ15685.1"/>
    </source>
</evidence>
<dbReference type="PROSITE" id="PS00589">
    <property type="entry name" value="PTS_HPR_SER"/>
    <property type="match status" value="1"/>
</dbReference>